<evidence type="ECO:0000313" key="2">
    <source>
        <dbReference type="Proteomes" id="UP000095472"/>
    </source>
</evidence>
<proteinExistence type="predicted"/>
<dbReference type="EMBL" id="CP182909">
    <property type="protein sequence ID" value="XPM62161.1"/>
    <property type="molecule type" value="Genomic_DNA"/>
</dbReference>
<reference evidence="1 2" key="1">
    <citation type="journal article" date="2016" name="Genome Announc.">
        <title>Draft Genome Sequence of the Thermotolerant Cyanobacterium Desertifilum sp. IPPAS B-1220.</title>
        <authorList>
            <person name="Mironov K.S."/>
            <person name="Sinetova M.A."/>
            <person name="Bolatkhan K."/>
            <person name="Zayadan B.K."/>
            <person name="Ustinova V.V."/>
            <person name="Kupriyanova E.V."/>
            <person name="Skrypnik A.N."/>
            <person name="Gogoleva N.E."/>
            <person name="Gogolev Y.V."/>
            <person name="Los D.A."/>
        </authorList>
    </citation>
    <scope>NUCLEOTIDE SEQUENCE [LARGE SCALE GENOMIC DNA]</scope>
    <source>
        <strain evidence="1 2">IPPAS B-1220</strain>
    </source>
</reference>
<gene>
    <name evidence="1" type="ORF">BH720_020100</name>
</gene>
<keyword evidence="2" id="KW-1185">Reference proteome</keyword>
<accession>A0ACD5GQ35</accession>
<name>A0ACD5GQ35_9CYAN</name>
<sequence>MAIAPAGHHPSQNASVGLLDDQGVWMPQESYTALNQSFPLPTLKIVGKPDTYRSHWREVYQIIHRSPIQITSIDWQDTNNLKLDTELGVIHLALTVPNLSSRSKPSIKCGNSPRESTRHKSLISI</sequence>
<evidence type="ECO:0000313" key="1">
    <source>
        <dbReference type="EMBL" id="XPM62161.1"/>
    </source>
</evidence>
<protein>
    <submittedName>
        <fullName evidence="1">Uncharacterized protein</fullName>
    </submittedName>
</protein>
<dbReference type="Proteomes" id="UP000095472">
    <property type="component" value="Chromosome"/>
</dbReference>
<organism evidence="1 2">
    <name type="scientific">Desertifilum tharense IPPAS B-1220</name>
    <dbReference type="NCBI Taxonomy" id="1781255"/>
    <lineage>
        <taxon>Bacteria</taxon>
        <taxon>Bacillati</taxon>
        <taxon>Cyanobacteriota</taxon>
        <taxon>Cyanophyceae</taxon>
        <taxon>Desertifilales</taxon>
        <taxon>Desertifilaceae</taxon>
        <taxon>Desertifilum</taxon>
    </lineage>
</organism>